<accession>A0A392PK10</accession>
<name>A0A392PK10_9FABA</name>
<keyword evidence="2" id="KW-1185">Reference proteome</keyword>
<proteinExistence type="predicted"/>
<dbReference type="AlphaFoldDB" id="A0A392PK10"/>
<evidence type="ECO:0000313" key="2">
    <source>
        <dbReference type="Proteomes" id="UP000265520"/>
    </source>
</evidence>
<reference evidence="1 2" key="1">
    <citation type="journal article" date="2018" name="Front. Plant Sci.">
        <title>Red Clover (Trifolium pratense) and Zigzag Clover (T. medium) - A Picture of Genomic Similarities and Differences.</title>
        <authorList>
            <person name="Dluhosova J."/>
            <person name="Istvanek J."/>
            <person name="Nedelnik J."/>
            <person name="Repkova J."/>
        </authorList>
    </citation>
    <scope>NUCLEOTIDE SEQUENCE [LARGE SCALE GENOMIC DNA]</scope>
    <source>
        <strain evidence="2">cv. 10/8</strain>
        <tissue evidence="1">Leaf</tissue>
    </source>
</reference>
<sequence length="69" mass="6883">MGMVGGLVPIGCVRVEGDGEIDVGVKLGRFEGGGLEEGCIGELGADGCEIWGFGVGSGVRGEVRVEGMA</sequence>
<protein>
    <submittedName>
        <fullName evidence="1">Uncharacterized protein</fullName>
    </submittedName>
</protein>
<evidence type="ECO:0000313" key="1">
    <source>
        <dbReference type="EMBL" id="MCI12154.1"/>
    </source>
</evidence>
<feature type="non-terminal residue" evidence="1">
    <location>
        <position position="69"/>
    </location>
</feature>
<comment type="caution">
    <text evidence="1">The sequence shown here is derived from an EMBL/GenBank/DDBJ whole genome shotgun (WGS) entry which is preliminary data.</text>
</comment>
<organism evidence="1 2">
    <name type="scientific">Trifolium medium</name>
    <dbReference type="NCBI Taxonomy" id="97028"/>
    <lineage>
        <taxon>Eukaryota</taxon>
        <taxon>Viridiplantae</taxon>
        <taxon>Streptophyta</taxon>
        <taxon>Embryophyta</taxon>
        <taxon>Tracheophyta</taxon>
        <taxon>Spermatophyta</taxon>
        <taxon>Magnoliopsida</taxon>
        <taxon>eudicotyledons</taxon>
        <taxon>Gunneridae</taxon>
        <taxon>Pentapetalae</taxon>
        <taxon>rosids</taxon>
        <taxon>fabids</taxon>
        <taxon>Fabales</taxon>
        <taxon>Fabaceae</taxon>
        <taxon>Papilionoideae</taxon>
        <taxon>50 kb inversion clade</taxon>
        <taxon>NPAAA clade</taxon>
        <taxon>Hologalegina</taxon>
        <taxon>IRL clade</taxon>
        <taxon>Trifolieae</taxon>
        <taxon>Trifolium</taxon>
    </lineage>
</organism>
<dbReference type="Proteomes" id="UP000265520">
    <property type="component" value="Unassembled WGS sequence"/>
</dbReference>
<dbReference type="EMBL" id="LXQA010082945">
    <property type="protein sequence ID" value="MCI12154.1"/>
    <property type="molecule type" value="Genomic_DNA"/>
</dbReference>